<dbReference type="InterPro" id="IPR007219">
    <property type="entry name" value="XnlR_reg_dom"/>
</dbReference>
<keyword evidence="5" id="KW-1185">Reference proteome</keyword>
<dbReference type="SMART" id="SM00906">
    <property type="entry name" value="Fungal_trans"/>
    <property type="match status" value="1"/>
</dbReference>
<organism evidence="4 5">
    <name type="scientific">Coniophora puteana (strain RWD-64-598)</name>
    <name type="common">Brown rot fungus</name>
    <dbReference type="NCBI Taxonomy" id="741705"/>
    <lineage>
        <taxon>Eukaryota</taxon>
        <taxon>Fungi</taxon>
        <taxon>Dikarya</taxon>
        <taxon>Basidiomycota</taxon>
        <taxon>Agaricomycotina</taxon>
        <taxon>Agaricomycetes</taxon>
        <taxon>Agaricomycetidae</taxon>
        <taxon>Boletales</taxon>
        <taxon>Coniophorineae</taxon>
        <taxon>Coniophoraceae</taxon>
        <taxon>Coniophora</taxon>
    </lineage>
</organism>
<dbReference type="RefSeq" id="XP_007769756.1">
    <property type="nucleotide sequence ID" value="XM_007771566.1"/>
</dbReference>
<dbReference type="PANTHER" id="PTHR31001">
    <property type="entry name" value="UNCHARACTERIZED TRANSCRIPTIONAL REGULATORY PROTEIN"/>
    <property type="match status" value="1"/>
</dbReference>
<proteinExistence type="predicted"/>
<dbReference type="GO" id="GO:0008270">
    <property type="term" value="F:zinc ion binding"/>
    <property type="evidence" value="ECO:0007669"/>
    <property type="project" value="InterPro"/>
</dbReference>
<feature type="domain" description="Xylanolytic transcriptional activator regulatory" evidence="3">
    <location>
        <begin position="213"/>
        <end position="288"/>
    </location>
</feature>
<dbReference type="InterPro" id="IPR050613">
    <property type="entry name" value="Sec_Metabolite_Reg"/>
</dbReference>
<comment type="caution">
    <text evidence="4">The sequence shown here is derived from an EMBL/GenBank/DDBJ whole genome shotgun (WGS) entry which is preliminary data.</text>
</comment>
<evidence type="ECO:0000313" key="5">
    <source>
        <dbReference type="Proteomes" id="UP000053558"/>
    </source>
</evidence>
<dbReference type="AlphaFoldDB" id="A0A5M3MMB7"/>
<name>A0A5M3MMB7_CONPW</name>
<comment type="subcellular location">
    <subcellularLocation>
        <location evidence="1">Nucleus</location>
    </subcellularLocation>
</comment>
<dbReference type="EMBL" id="JH711580">
    <property type="protein sequence ID" value="EIW79721.1"/>
    <property type="molecule type" value="Genomic_DNA"/>
</dbReference>
<evidence type="ECO:0000256" key="2">
    <source>
        <dbReference type="ARBA" id="ARBA00023242"/>
    </source>
</evidence>
<protein>
    <recommendedName>
        <fullName evidence="3">Xylanolytic transcriptional activator regulatory domain-containing protein</fullName>
    </recommendedName>
</protein>
<dbReference type="Proteomes" id="UP000053558">
    <property type="component" value="Unassembled WGS sequence"/>
</dbReference>
<evidence type="ECO:0000313" key="4">
    <source>
        <dbReference type="EMBL" id="EIW79721.1"/>
    </source>
</evidence>
<evidence type="ECO:0000259" key="3">
    <source>
        <dbReference type="SMART" id="SM00906"/>
    </source>
</evidence>
<reference evidence="5" key="1">
    <citation type="journal article" date="2012" name="Science">
        <title>The Paleozoic origin of enzymatic lignin decomposition reconstructed from 31 fungal genomes.</title>
        <authorList>
            <person name="Floudas D."/>
            <person name="Binder M."/>
            <person name="Riley R."/>
            <person name="Barry K."/>
            <person name="Blanchette R.A."/>
            <person name="Henrissat B."/>
            <person name="Martinez A.T."/>
            <person name="Otillar R."/>
            <person name="Spatafora J.W."/>
            <person name="Yadav J.S."/>
            <person name="Aerts A."/>
            <person name="Benoit I."/>
            <person name="Boyd A."/>
            <person name="Carlson A."/>
            <person name="Copeland A."/>
            <person name="Coutinho P.M."/>
            <person name="de Vries R.P."/>
            <person name="Ferreira P."/>
            <person name="Findley K."/>
            <person name="Foster B."/>
            <person name="Gaskell J."/>
            <person name="Glotzer D."/>
            <person name="Gorecki P."/>
            <person name="Heitman J."/>
            <person name="Hesse C."/>
            <person name="Hori C."/>
            <person name="Igarashi K."/>
            <person name="Jurgens J.A."/>
            <person name="Kallen N."/>
            <person name="Kersten P."/>
            <person name="Kohler A."/>
            <person name="Kuees U."/>
            <person name="Kumar T.K.A."/>
            <person name="Kuo A."/>
            <person name="LaButti K."/>
            <person name="Larrondo L.F."/>
            <person name="Lindquist E."/>
            <person name="Ling A."/>
            <person name="Lombard V."/>
            <person name="Lucas S."/>
            <person name="Lundell T."/>
            <person name="Martin R."/>
            <person name="McLaughlin D.J."/>
            <person name="Morgenstern I."/>
            <person name="Morin E."/>
            <person name="Murat C."/>
            <person name="Nagy L.G."/>
            <person name="Nolan M."/>
            <person name="Ohm R.A."/>
            <person name="Patyshakuliyeva A."/>
            <person name="Rokas A."/>
            <person name="Ruiz-Duenas F.J."/>
            <person name="Sabat G."/>
            <person name="Salamov A."/>
            <person name="Samejima M."/>
            <person name="Schmutz J."/>
            <person name="Slot J.C."/>
            <person name="St John F."/>
            <person name="Stenlid J."/>
            <person name="Sun H."/>
            <person name="Sun S."/>
            <person name="Syed K."/>
            <person name="Tsang A."/>
            <person name="Wiebenga A."/>
            <person name="Young D."/>
            <person name="Pisabarro A."/>
            <person name="Eastwood D.C."/>
            <person name="Martin F."/>
            <person name="Cullen D."/>
            <person name="Grigoriev I.V."/>
            <person name="Hibbett D.S."/>
        </authorList>
    </citation>
    <scope>NUCLEOTIDE SEQUENCE [LARGE SCALE GENOMIC DNA]</scope>
    <source>
        <strain evidence="5">RWD-64-598 SS2</strain>
    </source>
</reference>
<keyword evidence="2" id="KW-0539">Nucleus</keyword>
<dbReference type="GO" id="GO:0003677">
    <property type="term" value="F:DNA binding"/>
    <property type="evidence" value="ECO:0007669"/>
    <property type="project" value="InterPro"/>
</dbReference>
<dbReference type="OMA" id="HDGQMSV"/>
<dbReference type="PANTHER" id="PTHR31001:SF40">
    <property type="entry name" value="ZN(II)2CYS6 TRANSCRIPTION FACTOR (EUROFUNG)"/>
    <property type="match status" value="1"/>
</dbReference>
<dbReference type="GO" id="GO:0006351">
    <property type="term" value="P:DNA-templated transcription"/>
    <property type="evidence" value="ECO:0007669"/>
    <property type="project" value="InterPro"/>
</dbReference>
<gene>
    <name evidence="4" type="ORF">CONPUDRAFT_58514</name>
</gene>
<dbReference type="OrthoDB" id="4934715at2759"/>
<evidence type="ECO:0000256" key="1">
    <source>
        <dbReference type="ARBA" id="ARBA00004123"/>
    </source>
</evidence>
<dbReference type="CDD" id="cd12148">
    <property type="entry name" value="fungal_TF_MHR"/>
    <property type="match status" value="1"/>
</dbReference>
<sequence>MSVYYSSHSPSFADHPTVTPSLVAHIPLSLRRRQKMYESLEELLKMHPCFNWKHFKDRSESMFKWASESDDVGGASFGEGRSGSVATTPTTKADLARAIFFGTSSGPCAQRAPAAQRPPISFFAAASAAFALGGLLDKSADEQAESLRSDPVRNGKIISKDTASAPAVLFALSQQALTVFENSNTYDLDYLVAMILQVLYVLHEGKARLAHNLLPDVGKMVNVARTMGLDSDPDDFPGKFTLFEAELRRRVWWDIYYYDLFISDYMGRAPLINDHECSTRLPMDVDEELFNPSCGALPLPRTSQSALEPNASDFKYFRLKCRYVF</sequence>
<dbReference type="GO" id="GO:0005634">
    <property type="term" value="C:nucleus"/>
    <property type="evidence" value="ECO:0007669"/>
    <property type="project" value="UniProtKB-SubCell"/>
</dbReference>
<dbReference type="KEGG" id="cput:CONPUDRAFT_58514"/>
<dbReference type="Pfam" id="PF04082">
    <property type="entry name" value="Fungal_trans"/>
    <property type="match status" value="1"/>
</dbReference>
<accession>A0A5M3MMB7</accession>
<dbReference type="GeneID" id="19207949"/>